<dbReference type="HOGENOM" id="CLU_006714_3_4_0"/>
<dbReference type="GO" id="GO:0003861">
    <property type="term" value="F:3-isopropylmalate dehydratase activity"/>
    <property type="evidence" value="ECO:0007669"/>
    <property type="project" value="UniProtKB-UniRule"/>
</dbReference>
<dbReference type="CDD" id="cd01583">
    <property type="entry name" value="IPMI"/>
    <property type="match status" value="1"/>
</dbReference>
<keyword evidence="6" id="KW-0100">Branched-chain amino acid biosynthesis</keyword>
<dbReference type="GO" id="GO:0051539">
    <property type="term" value="F:4 iron, 4 sulfur cluster binding"/>
    <property type="evidence" value="ECO:0007669"/>
    <property type="project" value="UniProtKB-KW"/>
</dbReference>
<keyword evidence="9" id="KW-1185">Reference proteome</keyword>
<dbReference type="AlphaFoldDB" id="D1B6F6"/>
<dbReference type="Proteomes" id="UP000002030">
    <property type="component" value="Chromosome"/>
</dbReference>
<dbReference type="InterPro" id="IPR011826">
    <property type="entry name" value="HAcnase/IPMdehydase_lsu_prok"/>
</dbReference>
<keyword evidence="6" id="KW-0028">Amino-acid biosynthesis</keyword>
<dbReference type="Gene3D" id="3.30.499.10">
    <property type="entry name" value="Aconitase, domain 3"/>
    <property type="match status" value="2"/>
</dbReference>
<dbReference type="KEGG" id="tai:Taci_1366"/>
<keyword evidence="4 6" id="KW-0411">Iron-sulfur</keyword>
<proteinExistence type="inferred from homology"/>
<protein>
    <recommendedName>
        <fullName evidence="6">3-isopropylmalate dehydratase large subunit</fullName>
        <ecNumber evidence="6">4.2.1.33</ecNumber>
    </recommendedName>
    <alternativeName>
        <fullName evidence="6">Alpha-IPM isomerase</fullName>
        <shortName evidence="6">IPMI</shortName>
    </alternativeName>
    <alternativeName>
        <fullName evidence="6">Isopropylmalate isomerase</fullName>
    </alternativeName>
</protein>
<dbReference type="RefSeq" id="WP_012870108.1">
    <property type="nucleotide sequence ID" value="NC_013522.1"/>
</dbReference>
<keyword evidence="5 6" id="KW-0456">Lyase</keyword>
<keyword evidence="3 6" id="KW-0408">Iron</keyword>
<accession>D1B6F6</accession>
<keyword evidence="1 6" id="KW-0004">4Fe-4S</keyword>
<evidence type="ECO:0000256" key="5">
    <source>
        <dbReference type="ARBA" id="ARBA00023239"/>
    </source>
</evidence>
<dbReference type="OrthoDB" id="9802769at2"/>
<feature type="binding site" evidence="6">
    <location>
        <position position="363"/>
    </location>
    <ligand>
        <name>[4Fe-4S] cluster</name>
        <dbReference type="ChEBI" id="CHEBI:49883"/>
    </ligand>
</feature>
<evidence type="ECO:0000256" key="2">
    <source>
        <dbReference type="ARBA" id="ARBA00022723"/>
    </source>
</evidence>
<comment type="similarity">
    <text evidence="6">Belongs to the aconitase/IPM isomerase family. LeuC type 2 subfamily.</text>
</comment>
<keyword evidence="6" id="KW-0432">Leucine biosynthesis</keyword>
<dbReference type="NCBIfam" id="NF001614">
    <property type="entry name" value="PRK00402.1"/>
    <property type="match status" value="1"/>
</dbReference>
<feature type="binding site" evidence="6">
    <location>
        <position position="302"/>
    </location>
    <ligand>
        <name>[4Fe-4S] cluster</name>
        <dbReference type="ChEBI" id="CHEBI:49883"/>
    </ligand>
</feature>
<dbReference type="InterPro" id="IPR018136">
    <property type="entry name" value="Aconitase_4Fe-4S_BS"/>
</dbReference>
<dbReference type="PATRIC" id="fig|525903.6.peg.1367"/>
<dbReference type="STRING" id="525903.Taci_1366"/>
<dbReference type="NCBIfam" id="TIGR02086">
    <property type="entry name" value="IPMI_arch"/>
    <property type="match status" value="1"/>
</dbReference>
<evidence type="ECO:0000256" key="4">
    <source>
        <dbReference type="ARBA" id="ARBA00023014"/>
    </source>
</evidence>
<reference evidence="8 9" key="1">
    <citation type="journal article" date="2009" name="Stand. Genomic Sci.">
        <title>Complete genome sequence of Thermanaerovibrio acidaminovorans type strain (Su883).</title>
        <authorList>
            <person name="Chovatia M."/>
            <person name="Sikorski J."/>
            <person name="Schroder M."/>
            <person name="Lapidus A."/>
            <person name="Nolan M."/>
            <person name="Tice H."/>
            <person name="Glavina Del Rio T."/>
            <person name="Copeland A."/>
            <person name="Cheng J.F."/>
            <person name="Lucas S."/>
            <person name="Chen F."/>
            <person name="Bruce D."/>
            <person name="Goodwin L."/>
            <person name="Pitluck S."/>
            <person name="Ivanova N."/>
            <person name="Mavromatis K."/>
            <person name="Ovchinnikova G."/>
            <person name="Pati A."/>
            <person name="Chen A."/>
            <person name="Palaniappan K."/>
            <person name="Land M."/>
            <person name="Hauser L."/>
            <person name="Chang Y.J."/>
            <person name="Jeffries C.D."/>
            <person name="Chain P."/>
            <person name="Saunders E."/>
            <person name="Detter J.C."/>
            <person name="Brettin T."/>
            <person name="Rohde M."/>
            <person name="Goker M."/>
            <person name="Spring S."/>
            <person name="Bristow J."/>
            <person name="Markowitz V."/>
            <person name="Hugenholtz P."/>
            <person name="Kyrpides N.C."/>
            <person name="Klenk H.P."/>
            <person name="Eisen J.A."/>
        </authorList>
    </citation>
    <scope>NUCLEOTIDE SEQUENCE [LARGE SCALE GENOMIC DNA]</scope>
    <source>
        <strain evidence="9">ATCC 49978 / DSM 6589 / Su883</strain>
    </source>
</reference>
<dbReference type="HAMAP" id="MF_01027">
    <property type="entry name" value="LeuC_type2"/>
    <property type="match status" value="1"/>
</dbReference>
<dbReference type="InterPro" id="IPR015931">
    <property type="entry name" value="Acnase/IPM_dHydase_lsu_aba_1/3"/>
</dbReference>
<dbReference type="PANTHER" id="PTHR43822">
    <property type="entry name" value="HOMOACONITASE, MITOCHONDRIAL-RELATED"/>
    <property type="match status" value="1"/>
</dbReference>
<keyword evidence="2 6" id="KW-0479">Metal-binding</keyword>
<evidence type="ECO:0000259" key="7">
    <source>
        <dbReference type="Pfam" id="PF00330"/>
    </source>
</evidence>
<dbReference type="NCBIfam" id="TIGR01343">
    <property type="entry name" value="hacA_fam"/>
    <property type="match status" value="1"/>
</dbReference>
<evidence type="ECO:0000256" key="6">
    <source>
        <dbReference type="HAMAP-Rule" id="MF_01027"/>
    </source>
</evidence>
<gene>
    <name evidence="6" type="primary">leuC</name>
    <name evidence="8" type="ordered locus">Taci_1366</name>
</gene>
<comment type="subunit">
    <text evidence="6">Heterodimer of LeuC and LeuD.</text>
</comment>
<dbReference type="EMBL" id="CP001818">
    <property type="protein sequence ID" value="ACZ19597.1"/>
    <property type="molecule type" value="Genomic_DNA"/>
</dbReference>
<dbReference type="InterPro" id="IPR036008">
    <property type="entry name" value="Aconitase_4Fe-4S_dom"/>
</dbReference>
<dbReference type="PRINTS" id="PR00415">
    <property type="entry name" value="ACONITASE"/>
</dbReference>
<dbReference type="EnsemblBacteria" id="ACZ19597">
    <property type="protein sequence ID" value="ACZ19597"/>
    <property type="gene ID" value="Taci_1366"/>
</dbReference>
<dbReference type="GO" id="GO:0046872">
    <property type="term" value="F:metal ion binding"/>
    <property type="evidence" value="ECO:0007669"/>
    <property type="project" value="UniProtKB-KW"/>
</dbReference>
<dbReference type="EC" id="4.2.1.33" evidence="6"/>
<evidence type="ECO:0000256" key="1">
    <source>
        <dbReference type="ARBA" id="ARBA00022485"/>
    </source>
</evidence>
<sequence length="420" mass="45469">MTEPRTFAEKVLGKWAGRPVKAGDVVTVEPHFCMSHDNAAPIARTFKKIGVSRVFDPNRIVFILDHAVPAPSDDHAQNHKEIREFVREQGIPHFFDVTSKGGVCHQKMCEEGYALPGLIMIGSDSHTCTYGAFGAFSTGIGRSEMAAAWATGKIWFRVPESMKITVTGSFPKGVSAKDLILKIIGDIGADGADYMSVEFHGEGILQMSLSERMTLCNMGIEMGAKNAVCPPDQKVLDHVRDIAKSDQWEAIWADQGATYAKELSYCLSELVPGVAKPHTVDNYAPVDQVKGAQIHQAFIGSCTNGRIEDLREAATILKGRQVAVRTIVIPASWRVYRQAMEEGLLETFLDAGCVISNPGCGPCMGNHQGILAPGETCISTANRNFKGRMGNKDSFIYLASPLTVAASAVAGEIADPREVL</sequence>
<dbReference type="InterPro" id="IPR050067">
    <property type="entry name" value="IPM_dehydratase_rel_enz"/>
</dbReference>
<feature type="domain" description="Aconitase/3-isopropylmalate dehydratase large subunit alpha/beta/alpha" evidence="7">
    <location>
        <begin position="22"/>
        <end position="290"/>
    </location>
</feature>
<dbReference type="PROSITE" id="PS00450">
    <property type="entry name" value="ACONITASE_1"/>
    <property type="match status" value="1"/>
</dbReference>
<comment type="function">
    <text evidence="6">Catalyzes the isomerization between 2-isopropylmalate and 3-isopropylmalate, via the formation of 2-isopropylmaleate.</text>
</comment>
<evidence type="ECO:0000313" key="8">
    <source>
        <dbReference type="EMBL" id="ACZ19597.1"/>
    </source>
</evidence>
<dbReference type="UniPathway" id="UPA00048">
    <property type="reaction ID" value="UER00071"/>
</dbReference>
<dbReference type="InterPro" id="IPR001030">
    <property type="entry name" value="Acoase/IPM_deHydtase_lsu_aba"/>
</dbReference>
<feature type="binding site" evidence="6">
    <location>
        <position position="360"/>
    </location>
    <ligand>
        <name>[4Fe-4S] cluster</name>
        <dbReference type="ChEBI" id="CHEBI:49883"/>
    </ligand>
</feature>
<organism evidence="8 9">
    <name type="scientific">Thermanaerovibrio acidaminovorans (strain ATCC 49978 / DSM 6589 / Su883)</name>
    <name type="common">Selenomonas acidaminovorans</name>
    <dbReference type="NCBI Taxonomy" id="525903"/>
    <lineage>
        <taxon>Bacteria</taxon>
        <taxon>Thermotogati</taxon>
        <taxon>Synergistota</taxon>
        <taxon>Synergistia</taxon>
        <taxon>Synergistales</taxon>
        <taxon>Synergistaceae</taxon>
        <taxon>Thermanaerovibrio</taxon>
    </lineage>
</organism>
<dbReference type="GO" id="GO:0009098">
    <property type="term" value="P:L-leucine biosynthetic process"/>
    <property type="evidence" value="ECO:0007669"/>
    <property type="project" value="UniProtKB-UniRule"/>
</dbReference>
<dbReference type="Pfam" id="PF00330">
    <property type="entry name" value="Aconitase"/>
    <property type="match status" value="1"/>
</dbReference>
<name>D1B6F6_THEAS</name>
<evidence type="ECO:0000256" key="3">
    <source>
        <dbReference type="ARBA" id="ARBA00023004"/>
    </source>
</evidence>
<dbReference type="InterPro" id="IPR033941">
    <property type="entry name" value="IPMI_cat"/>
</dbReference>
<comment type="cofactor">
    <cofactor evidence="6">
        <name>[4Fe-4S] cluster</name>
        <dbReference type="ChEBI" id="CHEBI:49883"/>
    </cofactor>
    <text evidence="6">Binds 1 [4Fe-4S] cluster per subunit.</text>
</comment>
<dbReference type="eggNOG" id="COG0065">
    <property type="taxonomic scope" value="Bacteria"/>
</dbReference>
<evidence type="ECO:0000313" key="9">
    <source>
        <dbReference type="Proteomes" id="UP000002030"/>
    </source>
</evidence>
<dbReference type="PANTHER" id="PTHR43822:SF2">
    <property type="entry name" value="HOMOACONITASE, MITOCHONDRIAL"/>
    <property type="match status" value="1"/>
</dbReference>
<comment type="pathway">
    <text evidence="6">Amino-acid biosynthesis; L-leucine biosynthesis; L-leucine from 3-methyl-2-oxobutanoate: step 2/4.</text>
</comment>
<dbReference type="SUPFAM" id="SSF53732">
    <property type="entry name" value="Aconitase iron-sulfur domain"/>
    <property type="match status" value="1"/>
</dbReference>
<dbReference type="InterPro" id="IPR006251">
    <property type="entry name" value="Homoacnase/IPMdehydase_lsu"/>
</dbReference>
<dbReference type="PROSITE" id="PS01244">
    <property type="entry name" value="ACONITASE_2"/>
    <property type="match status" value="1"/>
</dbReference>
<comment type="catalytic activity">
    <reaction evidence="6">
        <text>(2R,3S)-3-isopropylmalate = (2S)-2-isopropylmalate</text>
        <dbReference type="Rhea" id="RHEA:32287"/>
        <dbReference type="ChEBI" id="CHEBI:1178"/>
        <dbReference type="ChEBI" id="CHEBI:35121"/>
        <dbReference type="EC" id="4.2.1.33"/>
    </reaction>
</comment>